<evidence type="ECO:0000313" key="1">
    <source>
        <dbReference type="EMBL" id="AJQ93718.1"/>
    </source>
</evidence>
<dbReference type="STRING" id="1445510.YC6258_01670"/>
<accession>A0A0C5VK25</accession>
<dbReference type="Proteomes" id="UP000032266">
    <property type="component" value="Chromosome"/>
</dbReference>
<proteinExistence type="predicted"/>
<dbReference type="HOGENOM" id="CLU_3184283_0_0_6"/>
<name>A0A0C5VK25_9GAMM</name>
<gene>
    <name evidence="1" type="ORF">YC6258_01670</name>
</gene>
<dbReference type="KEGG" id="gsn:YC6258_01670"/>
<sequence length="46" mass="5138">MQGSITIGHSQCGLIGLIANLFLKSCLPVDDCQIMKKCLVNWIIYR</sequence>
<reference evidence="1 2" key="1">
    <citation type="submission" date="2014-01" db="EMBL/GenBank/DDBJ databases">
        <title>Full genme sequencing of cellulolytic bacterium Gynuella sunshinyii YC6258T gen. nov., sp. nov.</title>
        <authorList>
            <person name="Khan H."/>
            <person name="Chung E.J."/>
            <person name="Chung Y.R."/>
        </authorList>
    </citation>
    <scope>NUCLEOTIDE SEQUENCE [LARGE SCALE GENOMIC DNA]</scope>
    <source>
        <strain evidence="1 2">YC6258</strain>
    </source>
</reference>
<keyword evidence="2" id="KW-1185">Reference proteome</keyword>
<dbReference type="EMBL" id="CP007142">
    <property type="protein sequence ID" value="AJQ93718.1"/>
    <property type="molecule type" value="Genomic_DNA"/>
</dbReference>
<protein>
    <submittedName>
        <fullName evidence="1">Uncharacterized protein</fullName>
    </submittedName>
</protein>
<dbReference type="AlphaFoldDB" id="A0A0C5VK25"/>
<evidence type="ECO:0000313" key="2">
    <source>
        <dbReference type="Proteomes" id="UP000032266"/>
    </source>
</evidence>
<organism evidence="1 2">
    <name type="scientific">Gynuella sunshinyii YC6258</name>
    <dbReference type="NCBI Taxonomy" id="1445510"/>
    <lineage>
        <taxon>Bacteria</taxon>
        <taxon>Pseudomonadati</taxon>
        <taxon>Pseudomonadota</taxon>
        <taxon>Gammaproteobacteria</taxon>
        <taxon>Oceanospirillales</taxon>
        <taxon>Saccharospirillaceae</taxon>
        <taxon>Gynuella</taxon>
    </lineage>
</organism>